<keyword evidence="3" id="KW-0206">Cytoskeleton</keyword>
<evidence type="ECO:0000256" key="2">
    <source>
        <dbReference type="ARBA" id="ARBA00022490"/>
    </source>
</evidence>
<reference evidence="4" key="1">
    <citation type="submission" date="2021-02" db="EMBL/GenBank/DDBJ databases">
        <authorList>
            <person name="Nowell W R."/>
        </authorList>
    </citation>
    <scope>NUCLEOTIDE SEQUENCE</scope>
</reference>
<feature type="non-terminal residue" evidence="4">
    <location>
        <position position="1"/>
    </location>
</feature>
<dbReference type="SUPFAM" id="SSF52047">
    <property type="entry name" value="RNI-like"/>
    <property type="match status" value="2"/>
</dbReference>
<comment type="caution">
    <text evidence="4">The sequence shown here is derived from an EMBL/GenBank/DDBJ whole genome shotgun (WGS) entry which is preliminary data.</text>
</comment>
<dbReference type="Proteomes" id="UP000663881">
    <property type="component" value="Unassembled WGS sequence"/>
</dbReference>
<proteinExistence type="predicted"/>
<dbReference type="InterPro" id="IPR032675">
    <property type="entry name" value="LRR_dom_sf"/>
</dbReference>
<evidence type="ECO:0000313" key="5">
    <source>
        <dbReference type="Proteomes" id="UP000663881"/>
    </source>
</evidence>
<evidence type="ECO:0008006" key="6">
    <source>
        <dbReference type="Google" id="ProtNLM"/>
    </source>
</evidence>
<dbReference type="SMART" id="SM00368">
    <property type="entry name" value="LRR_RI"/>
    <property type="match status" value="8"/>
</dbReference>
<gene>
    <name evidence="4" type="ORF">OKA104_LOCUS40352</name>
</gene>
<name>A0A820AI69_9BILA</name>
<evidence type="ECO:0000313" key="4">
    <source>
        <dbReference type="EMBL" id="CAF4189488.1"/>
    </source>
</evidence>
<organism evidence="4 5">
    <name type="scientific">Adineta steineri</name>
    <dbReference type="NCBI Taxonomy" id="433720"/>
    <lineage>
        <taxon>Eukaryota</taxon>
        <taxon>Metazoa</taxon>
        <taxon>Spiralia</taxon>
        <taxon>Gnathifera</taxon>
        <taxon>Rotifera</taxon>
        <taxon>Eurotatoria</taxon>
        <taxon>Bdelloidea</taxon>
        <taxon>Adinetida</taxon>
        <taxon>Adinetidae</taxon>
        <taxon>Adineta</taxon>
    </lineage>
</organism>
<dbReference type="EMBL" id="CAJOAY010008604">
    <property type="protein sequence ID" value="CAF4189488.1"/>
    <property type="molecule type" value="Genomic_DNA"/>
</dbReference>
<dbReference type="PANTHER" id="PTHR24107:SF2">
    <property type="entry name" value="NLR FAMILY CARD DOMAIN CONTAINING 3"/>
    <property type="match status" value="1"/>
</dbReference>
<dbReference type="PANTHER" id="PTHR24107">
    <property type="entry name" value="YNEIN REGULATORY COMPLEX SUBUNIT 5"/>
    <property type="match status" value="1"/>
</dbReference>
<dbReference type="Gene3D" id="3.80.10.10">
    <property type="entry name" value="Ribonuclease Inhibitor"/>
    <property type="match status" value="4"/>
</dbReference>
<keyword evidence="2" id="KW-0963">Cytoplasm</keyword>
<dbReference type="GO" id="GO:0005856">
    <property type="term" value="C:cytoskeleton"/>
    <property type="evidence" value="ECO:0007669"/>
    <property type="project" value="UniProtKB-SubCell"/>
</dbReference>
<evidence type="ECO:0000256" key="1">
    <source>
        <dbReference type="ARBA" id="ARBA00004245"/>
    </source>
</evidence>
<dbReference type="AlphaFoldDB" id="A0A820AI69"/>
<accession>A0A820AI69</accession>
<dbReference type="InterPro" id="IPR001611">
    <property type="entry name" value="Leu-rich_rpt"/>
</dbReference>
<protein>
    <recommendedName>
        <fullName evidence="6">RNI-like protein</fullName>
    </recommendedName>
</protein>
<dbReference type="InterPro" id="IPR052410">
    <property type="entry name" value="DRC5"/>
</dbReference>
<evidence type="ECO:0000256" key="3">
    <source>
        <dbReference type="ARBA" id="ARBA00023212"/>
    </source>
</evidence>
<dbReference type="Pfam" id="PF13516">
    <property type="entry name" value="LRR_6"/>
    <property type="match status" value="8"/>
</dbReference>
<sequence length="526" mass="59988">QFTRLHSLSLHQIQDDDLEHVLEHMNTDYLSSLFIESSHSENCSAWALISSLLKRCSLRKLSMYNINYTMEHILWPDQCKLQHLVIDSCIYGEYLDILQKLPYLRTLVMRNCTINDTHSTLLLLSKFKTPSSLISLTISDCSFSLKNLTLLLSPIPTLVHLKLISHRSILDSFFHGSRLEELIRAKAPALVRFEFFLSYNYQENDRFISLESLMDPFRTPFWLNDKRWFVTCAYVPKGSTIWLHTTPIRDSGIEKLVRCEVSWIDNQCRLTQRSIDEIIDNTDDVTLTTFGLYYNQIGDRGAQYLVDVLQQNKTLTTLSLHHNHIGDKGAQYFADVLLNNKTLSVLNLNDNQIGDKGAQYLADGLRQNTTLTSLNIDKNSIGQQGAKYLANSLQQNKTLTTLSLCHSQIGDSGVQYLTDGLRHNKTLTIINLDKNLISDQGAKRLADVLRHNTTLTTLNLNENQIEDGGIKRLADTLRHNTTLTILNLKDNQIGHEGAKRLAEALRNNTVIILLCLVRLSYLHCNT</sequence>
<comment type="subcellular location">
    <subcellularLocation>
        <location evidence="1">Cytoplasm</location>
        <location evidence="1">Cytoskeleton</location>
    </subcellularLocation>
</comment>